<proteinExistence type="predicted"/>
<keyword evidence="3" id="KW-1185">Reference proteome</keyword>
<evidence type="ECO:0008006" key="4">
    <source>
        <dbReference type="Google" id="ProtNLM"/>
    </source>
</evidence>
<dbReference type="EMBL" id="OBMI01000002">
    <property type="protein sequence ID" value="SOB87308.1"/>
    <property type="molecule type" value="Genomic_DNA"/>
</dbReference>
<evidence type="ECO:0000313" key="3">
    <source>
        <dbReference type="Proteomes" id="UP000219494"/>
    </source>
</evidence>
<protein>
    <recommendedName>
        <fullName evidence="4">DUF1488 family protein</fullName>
    </recommendedName>
</protein>
<name>A0A285R0K6_9SPHN</name>
<evidence type="ECO:0000256" key="1">
    <source>
        <dbReference type="SAM" id="MobiDB-lite"/>
    </source>
</evidence>
<organism evidence="2 3">
    <name type="scientific">Sphingomonas guangdongensis</name>
    <dbReference type="NCBI Taxonomy" id="1141890"/>
    <lineage>
        <taxon>Bacteria</taxon>
        <taxon>Pseudomonadati</taxon>
        <taxon>Pseudomonadota</taxon>
        <taxon>Alphaproteobacteria</taxon>
        <taxon>Sphingomonadales</taxon>
        <taxon>Sphingomonadaceae</taxon>
        <taxon>Sphingomonas</taxon>
    </lineage>
</organism>
<accession>A0A285R0K6</accession>
<feature type="region of interest" description="Disordered" evidence="1">
    <location>
        <begin position="92"/>
        <end position="122"/>
    </location>
</feature>
<sequence length="122" mass="12891">MGENRLTIDPTSVFDNSDERQVEFSGAIDGEPQRFAVRYSVLEALTGTPPNGQAVDAFTVSQHAVTRAALSALVRDTTGDLVVISENDLEQLAASDEGPHAGPQRDGFPKNAADADLSAHPS</sequence>
<dbReference type="AlphaFoldDB" id="A0A285R0K6"/>
<reference evidence="2 3" key="1">
    <citation type="submission" date="2017-07" db="EMBL/GenBank/DDBJ databases">
        <authorList>
            <person name="Sun Z.S."/>
            <person name="Albrecht U."/>
            <person name="Echele G."/>
            <person name="Lee C.C."/>
        </authorList>
    </citation>
    <scope>NUCLEOTIDE SEQUENCE [LARGE SCALE GENOMIC DNA]</scope>
    <source>
        <strain evidence="2 3">CGMCC 1.12672</strain>
    </source>
</reference>
<dbReference type="Proteomes" id="UP000219494">
    <property type="component" value="Unassembled WGS sequence"/>
</dbReference>
<gene>
    <name evidence="2" type="ORF">SAMN06297144_2436</name>
</gene>
<evidence type="ECO:0000313" key="2">
    <source>
        <dbReference type="EMBL" id="SOB87308.1"/>
    </source>
</evidence>